<evidence type="ECO:0000313" key="2">
    <source>
        <dbReference type="EMBL" id="DAF89973.1"/>
    </source>
</evidence>
<reference evidence="2" key="1">
    <citation type="journal article" date="2021" name="Proc. Natl. Acad. Sci. U.S.A.">
        <title>A Catalog of Tens of Thousands of Viruses from Human Metagenomes Reveals Hidden Associations with Chronic Diseases.</title>
        <authorList>
            <person name="Tisza M.J."/>
            <person name="Buck C.B."/>
        </authorList>
    </citation>
    <scope>NUCLEOTIDE SEQUENCE</scope>
    <source>
        <strain evidence="2">CtwHj1</strain>
    </source>
</reference>
<protein>
    <submittedName>
        <fullName evidence="2">Uncharacterized protein</fullName>
    </submittedName>
</protein>
<keyword evidence="1" id="KW-0812">Transmembrane</keyword>
<feature type="transmembrane region" description="Helical" evidence="1">
    <location>
        <begin position="58"/>
        <end position="75"/>
    </location>
</feature>
<dbReference type="EMBL" id="BK016018">
    <property type="protein sequence ID" value="DAF89973.1"/>
    <property type="molecule type" value="Genomic_DNA"/>
</dbReference>
<name>A0A8S5U6C8_9CAUD</name>
<accession>A0A8S5U6C8</accession>
<keyword evidence="1" id="KW-1133">Transmembrane helix</keyword>
<organism evidence="2">
    <name type="scientific">Siphoviridae sp. ctwHj1</name>
    <dbReference type="NCBI Taxonomy" id="2825727"/>
    <lineage>
        <taxon>Viruses</taxon>
        <taxon>Duplodnaviria</taxon>
        <taxon>Heunggongvirae</taxon>
        <taxon>Uroviricota</taxon>
        <taxon>Caudoviricetes</taxon>
    </lineage>
</organism>
<sequence length="83" mass="9414">MALSSHGLQQPTTSGYRARRCGFFMPCQECFSSWEWCIIQPVFGPGVHPLYNTRKGKVYGPFLLTVLKLPALFLFRKRGNSTS</sequence>
<evidence type="ECO:0000256" key="1">
    <source>
        <dbReference type="SAM" id="Phobius"/>
    </source>
</evidence>
<proteinExistence type="predicted"/>
<keyword evidence="1" id="KW-0472">Membrane</keyword>